<dbReference type="EMBL" id="JAAGVY010000006">
    <property type="protein sequence ID" value="NEN22854.1"/>
    <property type="molecule type" value="Genomic_DNA"/>
</dbReference>
<evidence type="ECO:0000259" key="2">
    <source>
        <dbReference type="Pfam" id="PF04024"/>
    </source>
</evidence>
<evidence type="ECO:0000256" key="1">
    <source>
        <dbReference type="SAM" id="Phobius"/>
    </source>
</evidence>
<organism evidence="3 4">
    <name type="scientific">Cryomorpha ignava</name>
    <dbReference type="NCBI Taxonomy" id="101383"/>
    <lineage>
        <taxon>Bacteria</taxon>
        <taxon>Pseudomonadati</taxon>
        <taxon>Bacteroidota</taxon>
        <taxon>Flavobacteriia</taxon>
        <taxon>Flavobacteriales</taxon>
        <taxon>Cryomorphaceae</taxon>
        <taxon>Cryomorpha</taxon>
    </lineage>
</organism>
<dbReference type="Proteomes" id="UP000486602">
    <property type="component" value="Unassembled WGS sequence"/>
</dbReference>
<dbReference type="InterPro" id="IPR007168">
    <property type="entry name" value="Phageshock_PspC_N"/>
</dbReference>
<comment type="caution">
    <text evidence="3">The sequence shown here is derived from an EMBL/GenBank/DDBJ whole genome shotgun (WGS) entry which is preliminary data.</text>
</comment>
<accession>A0A7K3WMZ0</accession>
<keyword evidence="4" id="KW-1185">Reference proteome</keyword>
<keyword evidence="1" id="KW-0472">Membrane</keyword>
<dbReference type="Pfam" id="PF04024">
    <property type="entry name" value="PspC"/>
    <property type="match status" value="1"/>
</dbReference>
<reference evidence="3 4" key="1">
    <citation type="submission" date="2020-02" db="EMBL/GenBank/DDBJ databases">
        <title>Out from the shadows clarifying the taxonomy of the family Cryomorphaceae and related taxa by utilizing the GTDB taxonomic framework.</title>
        <authorList>
            <person name="Bowman J.P."/>
        </authorList>
    </citation>
    <scope>NUCLEOTIDE SEQUENCE [LARGE SCALE GENOMIC DNA]</scope>
    <source>
        <strain evidence="3 4">QSSC 1-22</strain>
    </source>
</reference>
<protein>
    <submittedName>
        <fullName evidence="3">PspC domain-containing protein</fullName>
    </submittedName>
</protein>
<feature type="domain" description="Phage shock protein PspC N-terminal" evidence="2">
    <location>
        <begin position="17"/>
        <end position="61"/>
    </location>
</feature>
<sequence length="77" mass="9197">MEKLISHIYNFFEERAFGVCAWWGDKLGIATSKVRLYFIYLSFITLGSPLIIYLVMAFFLEHKSYFKLKHKPTIWDL</sequence>
<gene>
    <name evidence="3" type="ORF">G3O08_05005</name>
</gene>
<evidence type="ECO:0000313" key="3">
    <source>
        <dbReference type="EMBL" id="NEN22854.1"/>
    </source>
</evidence>
<keyword evidence="1" id="KW-0812">Transmembrane</keyword>
<name>A0A7K3WMZ0_9FLAO</name>
<dbReference type="AlphaFoldDB" id="A0A7K3WMZ0"/>
<proteinExistence type="predicted"/>
<feature type="transmembrane region" description="Helical" evidence="1">
    <location>
        <begin position="37"/>
        <end position="60"/>
    </location>
</feature>
<evidence type="ECO:0000313" key="4">
    <source>
        <dbReference type="Proteomes" id="UP000486602"/>
    </source>
</evidence>
<dbReference type="RefSeq" id="WP_163283580.1">
    <property type="nucleotide sequence ID" value="NZ_JAAGVY010000006.1"/>
</dbReference>
<keyword evidence="1" id="KW-1133">Transmembrane helix</keyword>